<evidence type="ECO:0000313" key="8">
    <source>
        <dbReference type="EMBL" id="PWJ61859.1"/>
    </source>
</evidence>
<evidence type="ECO:0000256" key="4">
    <source>
        <dbReference type="ARBA" id="ARBA00023027"/>
    </source>
</evidence>
<feature type="binding site" evidence="6">
    <location>
        <position position="139"/>
    </location>
    <ligand>
        <name>(6S)-NADPHX</name>
        <dbReference type="ChEBI" id="CHEBI:64076"/>
    </ligand>
</feature>
<comment type="cofactor">
    <cofactor evidence="6">
        <name>Mg(2+)</name>
        <dbReference type="ChEBI" id="CHEBI:18420"/>
    </cofactor>
</comment>
<proteinExistence type="inferred from homology"/>
<dbReference type="PANTHER" id="PTHR12592">
    <property type="entry name" value="ATP-DEPENDENT (S)-NAD(P)H-HYDRATE DEHYDRATASE FAMILY MEMBER"/>
    <property type="match status" value="1"/>
</dbReference>
<evidence type="ECO:0000256" key="2">
    <source>
        <dbReference type="ARBA" id="ARBA00022840"/>
    </source>
</evidence>
<dbReference type="RefSeq" id="WP_109714898.1">
    <property type="nucleotide sequence ID" value="NZ_QGDV01000014.1"/>
</dbReference>
<comment type="catalytic activity">
    <reaction evidence="6">
        <text>(6S)-NADHX + ADP = AMP + phosphate + NADH + H(+)</text>
        <dbReference type="Rhea" id="RHEA:32223"/>
        <dbReference type="ChEBI" id="CHEBI:15378"/>
        <dbReference type="ChEBI" id="CHEBI:43474"/>
        <dbReference type="ChEBI" id="CHEBI:57945"/>
        <dbReference type="ChEBI" id="CHEBI:64074"/>
        <dbReference type="ChEBI" id="CHEBI:456215"/>
        <dbReference type="ChEBI" id="CHEBI:456216"/>
        <dbReference type="EC" id="4.2.1.136"/>
    </reaction>
</comment>
<dbReference type="PROSITE" id="PS51383">
    <property type="entry name" value="YJEF_C_3"/>
    <property type="match status" value="1"/>
</dbReference>
<comment type="similarity">
    <text evidence="6">Belongs to the NnrD/CARKD family.</text>
</comment>
<comment type="caution">
    <text evidence="8">The sequence shown here is derived from an EMBL/GenBank/DDBJ whole genome shotgun (WGS) entry which is preliminary data.</text>
</comment>
<evidence type="ECO:0000313" key="9">
    <source>
        <dbReference type="Proteomes" id="UP000245674"/>
    </source>
</evidence>
<evidence type="ECO:0000256" key="5">
    <source>
        <dbReference type="ARBA" id="ARBA00023239"/>
    </source>
</evidence>
<dbReference type="EMBL" id="QGDV01000014">
    <property type="protein sequence ID" value="PWJ61859.1"/>
    <property type="molecule type" value="Genomic_DNA"/>
</dbReference>
<feature type="binding site" evidence="6">
    <location>
        <position position="93"/>
    </location>
    <ligand>
        <name>(6S)-NADPHX</name>
        <dbReference type="ChEBI" id="CHEBI:64076"/>
    </ligand>
</feature>
<accession>A0ABX5L9J7</accession>
<feature type="domain" description="YjeF C-terminal" evidence="7">
    <location>
        <begin position="8"/>
        <end position="279"/>
    </location>
</feature>
<dbReference type="EC" id="4.2.1.136" evidence="6"/>
<evidence type="ECO:0000256" key="1">
    <source>
        <dbReference type="ARBA" id="ARBA00022741"/>
    </source>
</evidence>
<dbReference type="HAMAP" id="MF_01965">
    <property type="entry name" value="NADHX_dehydratase"/>
    <property type="match status" value="1"/>
</dbReference>
<comment type="catalytic activity">
    <reaction evidence="6">
        <text>(6S)-NADPHX + ADP = AMP + phosphate + NADPH + H(+)</text>
        <dbReference type="Rhea" id="RHEA:32235"/>
        <dbReference type="ChEBI" id="CHEBI:15378"/>
        <dbReference type="ChEBI" id="CHEBI:43474"/>
        <dbReference type="ChEBI" id="CHEBI:57783"/>
        <dbReference type="ChEBI" id="CHEBI:64076"/>
        <dbReference type="ChEBI" id="CHEBI:456215"/>
        <dbReference type="ChEBI" id="CHEBI:456216"/>
        <dbReference type="EC" id="4.2.1.136"/>
    </reaction>
</comment>
<dbReference type="InterPro" id="IPR029056">
    <property type="entry name" value="Ribokinase-like"/>
</dbReference>
<evidence type="ECO:0000259" key="7">
    <source>
        <dbReference type="PROSITE" id="PS51383"/>
    </source>
</evidence>
<dbReference type="InterPro" id="IPR000631">
    <property type="entry name" value="CARKD"/>
</dbReference>
<feature type="binding site" evidence="6">
    <location>
        <begin position="181"/>
        <end position="185"/>
    </location>
    <ligand>
        <name>AMP</name>
        <dbReference type="ChEBI" id="CHEBI:456215"/>
    </ligand>
</feature>
<dbReference type="CDD" id="cd01171">
    <property type="entry name" value="YXKO-related"/>
    <property type="match status" value="1"/>
</dbReference>
<keyword evidence="5 6" id="KW-0456">Lyase</keyword>
<comment type="subunit">
    <text evidence="6">Homotetramer.</text>
</comment>
<feature type="binding site" evidence="6">
    <location>
        <position position="210"/>
    </location>
    <ligand>
        <name>(6S)-NADPHX</name>
        <dbReference type="ChEBI" id="CHEBI:64076"/>
    </ligand>
</feature>
<dbReference type="Gene3D" id="3.40.1190.20">
    <property type="match status" value="1"/>
</dbReference>
<name>A0ABX5L9J7_9MICO</name>
<comment type="function">
    <text evidence="6">Catalyzes the dehydration of the S-form of NAD(P)HX at the expense of ADP, which is converted to AMP. Together with NAD(P)HX epimerase, which catalyzes the epimerization of the S- and R-forms, the enzyme allows the repair of both epimers of NAD(P)HX, a damaged form of NAD(P)H that is a result of enzymatic or heat-dependent hydration.</text>
</comment>
<keyword evidence="4 6" id="KW-0520">NAD</keyword>
<feature type="binding site" evidence="6">
    <location>
        <position position="209"/>
    </location>
    <ligand>
        <name>AMP</name>
        <dbReference type="ChEBI" id="CHEBI:456215"/>
    </ligand>
</feature>
<dbReference type="SUPFAM" id="SSF53613">
    <property type="entry name" value="Ribokinase-like"/>
    <property type="match status" value="1"/>
</dbReference>
<keyword evidence="9" id="KW-1185">Reference proteome</keyword>
<keyword evidence="2 6" id="KW-0067">ATP-binding</keyword>
<feature type="binding site" evidence="6">
    <location>
        <position position="43"/>
    </location>
    <ligand>
        <name>(6S)-NADPHX</name>
        <dbReference type="ChEBI" id="CHEBI:64076"/>
    </ligand>
</feature>
<sequence length="289" mass="29111">MGGVELVGAAEAARSIRVPREDDDKYARGVLGVATGSTRYPGAAVLGVEAAVRAGVGMVRYLGPEKPSGLVLARRPEVVTSEGRVQAWLLGSGTSVDDRDDDQRRTLLDQLHSGVPAVLDAGALDLAGEIAGAVVVTPHYRELAGMLNRAGVDVDASAIAAQPGEWARRAADRFGVCVLLKGNTTHIVAGGVSLAVAGSTPWLATAGSGDVLGGILGALLAGRAADAEATDADLTPEDLAPVAAAAAVLHAEAGRAASQGGPIAALDIAEHLPGVIARILHSCSQPLLS</sequence>
<evidence type="ECO:0000256" key="6">
    <source>
        <dbReference type="HAMAP-Rule" id="MF_01965"/>
    </source>
</evidence>
<dbReference type="Proteomes" id="UP000245674">
    <property type="component" value="Unassembled WGS sequence"/>
</dbReference>
<evidence type="ECO:0000256" key="3">
    <source>
        <dbReference type="ARBA" id="ARBA00022857"/>
    </source>
</evidence>
<dbReference type="Pfam" id="PF01256">
    <property type="entry name" value="Carb_kinase"/>
    <property type="match status" value="1"/>
</dbReference>
<protein>
    <recommendedName>
        <fullName evidence="6">ADP-dependent (S)-NAD(P)H-hydrate dehydratase</fullName>
        <ecNumber evidence="6">4.2.1.136</ecNumber>
    </recommendedName>
    <alternativeName>
        <fullName evidence="6">ADP-dependent NAD(P)HX dehydratase</fullName>
    </alternativeName>
</protein>
<reference evidence="8 9" key="1">
    <citation type="submission" date="2018-03" db="EMBL/GenBank/DDBJ databases">
        <title>Genomic Encyclopedia of Type Strains, Phase III (KMG-III): the genomes of soil and plant-associated and newly described type strains.</title>
        <authorList>
            <person name="Whitman W."/>
        </authorList>
    </citation>
    <scope>NUCLEOTIDE SEQUENCE [LARGE SCALE GENOMIC DNA]</scope>
    <source>
        <strain evidence="8 9">VKM Ac-1602</strain>
    </source>
</reference>
<dbReference type="PANTHER" id="PTHR12592:SF0">
    <property type="entry name" value="ATP-DEPENDENT (S)-NAD(P)H-HYDRATE DEHYDRATASE"/>
    <property type="match status" value="1"/>
</dbReference>
<gene>
    <name evidence="6" type="primary">nnrD</name>
    <name evidence="8" type="ORF">B0H03_11460</name>
</gene>
<organism evidence="8 9">
    <name type="scientific">Rathayibacter iranicus NCPPB 2253 = VKM Ac-1602</name>
    <dbReference type="NCBI Taxonomy" id="1328868"/>
    <lineage>
        <taxon>Bacteria</taxon>
        <taxon>Bacillati</taxon>
        <taxon>Actinomycetota</taxon>
        <taxon>Actinomycetes</taxon>
        <taxon>Micrococcales</taxon>
        <taxon>Microbacteriaceae</taxon>
        <taxon>Rathayibacter</taxon>
    </lineage>
</organism>
<keyword evidence="3 6" id="KW-0521">NADP</keyword>
<keyword evidence="1 6" id="KW-0547">Nucleotide-binding</keyword>